<protein>
    <submittedName>
        <fullName evidence="2">Uncharacterized protein</fullName>
    </submittedName>
</protein>
<organism evidence="2 3">
    <name type="scientific">Candidatus Magnetobacterium bavaricum</name>
    <dbReference type="NCBI Taxonomy" id="29290"/>
    <lineage>
        <taxon>Bacteria</taxon>
        <taxon>Pseudomonadati</taxon>
        <taxon>Nitrospirota</taxon>
        <taxon>Thermodesulfovibrionia</taxon>
        <taxon>Thermodesulfovibrionales</taxon>
        <taxon>Candidatus Magnetobacteriaceae</taxon>
        <taxon>Candidatus Magnetobacterium</taxon>
    </lineage>
</organism>
<name>A0A0F3GU69_9BACT</name>
<dbReference type="EMBL" id="LACI01001047">
    <property type="protein sequence ID" value="KJU85386.1"/>
    <property type="molecule type" value="Genomic_DNA"/>
</dbReference>
<sequence>MTTYSTTMVLKRFGCAEALSPLTFISKRLTSCFFFLSMEMISIAEQPPRAINSNSDGLMPVSSPPTSWSASMTMACPDEASPTNRMPSTHVNFASI</sequence>
<evidence type="ECO:0000256" key="1">
    <source>
        <dbReference type="SAM" id="MobiDB-lite"/>
    </source>
</evidence>
<keyword evidence="3" id="KW-1185">Reference proteome</keyword>
<accession>A0A0F3GU69</accession>
<dbReference type="Proteomes" id="UP000033423">
    <property type="component" value="Unassembled WGS sequence"/>
</dbReference>
<evidence type="ECO:0000313" key="2">
    <source>
        <dbReference type="EMBL" id="KJU85386.1"/>
    </source>
</evidence>
<comment type="caution">
    <text evidence="2">The sequence shown here is derived from an EMBL/GenBank/DDBJ whole genome shotgun (WGS) entry which is preliminary data.</text>
</comment>
<reference evidence="2 3" key="1">
    <citation type="submission" date="2015-02" db="EMBL/GenBank/DDBJ databases">
        <title>Single-cell genomics of uncultivated deep-branching MTB reveals a conserved set of magnetosome genes.</title>
        <authorList>
            <person name="Kolinko S."/>
            <person name="Richter M."/>
            <person name="Glockner F.O."/>
            <person name="Brachmann A."/>
            <person name="Schuler D."/>
        </authorList>
    </citation>
    <scope>NUCLEOTIDE SEQUENCE [LARGE SCALE GENOMIC DNA]</scope>
    <source>
        <strain evidence="2">TM-1</strain>
    </source>
</reference>
<gene>
    <name evidence="2" type="ORF">MBAV_002421</name>
</gene>
<evidence type="ECO:0000313" key="3">
    <source>
        <dbReference type="Proteomes" id="UP000033423"/>
    </source>
</evidence>
<proteinExistence type="predicted"/>
<dbReference type="AlphaFoldDB" id="A0A0F3GU69"/>
<feature type="region of interest" description="Disordered" evidence="1">
    <location>
        <begin position="54"/>
        <end position="74"/>
    </location>
</feature>